<dbReference type="SUPFAM" id="SSF46785">
    <property type="entry name" value="Winged helix' DNA-binding domain"/>
    <property type="match status" value="1"/>
</dbReference>
<reference evidence="6 7" key="1">
    <citation type="submission" date="2020-07" db="EMBL/GenBank/DDBJ databases">
        <title>Sequencing the genomes of 1000 actinobacteria strains.</title>
        <authorList>
            <person name="Klenk H.-P."/>
        </authorList>
    </citation>
    <scope>NUCLEOTIDE SEQUENCE [LARGE SCALE GENOMIC DNA]</scope>
    <source>
        <strain evidence="6 7">DSM 22083</strain>
    </source>
</reference>
<dbReference type="PANTHER" id="PTHR30126">
    <property type="entry name" value="HTH-TYPE TRANSCRIPTIONAL REGULATOR"/>
    <property type="match status" value="1"/>
</dbReference>
<keyword evidence="3 6" id="KW-0238">DNA-binding</keyword>
<evidence type="ECO:0000256" key="1">
    <source>
        <dbReference type="ARBA" id="ARBA00009437"/>
    </source>
</evidence>
<dbReference type="Gene3D" id="1.10.10.10">
    <property type="entry name" value="Winged helix-like DNA-binding domain superfamily/Winged helix DNA-binding domain"/>
    <property type="match status" value="1"/>
</dbReference>
<dbReference type="GO" id="GO:0003700">
    <property type="term" value="F:DNA-binding transcription factor activity"/>
    <property type="evidence" value="ECO:0007669"/>
    <property type="project" value="InterPro"/>
</dbReference>
<feature type="domain" description="HTH lysR-type" evidence="5">
    <location>
        <begin position="3"/>
        <end position="60"/>
    </location>
</feature>
<proteinExistence type="inferred from homology"/>
<dbReference type="Gene3D" id="3.40.190.290">
    <property type="match status" value="1"/>
</dbReference>
<evidence type="ECO:0000256" key="4">
    <source>
        <dbReference type="ARBA" id="ARBA00023163"/>
    </source>
</evidence>
<dbReference type="Pfam" id="PF00126">
    <property type="entry name" value="HTH_1"/>
    <property type="match status" value="1"/>
</dbReference>
<dbReference type="EMBL" id="JACCBU010000001">
    <property type="protein sequence ID" value="NYE74709.1"/>
    <property type="molecule type" value="Genomic_DNA"/>
</dbReference>
<evidence type="ECO:0000256" key="2">
    <source>
        <dbReference type="ARBA" id="ARBA00023015"/>
    </source>
</evidence>
<dbReference type="GO" id="GO:0000976">
    <property type="term" value="F:transcription cis-regulatory region binding"/>
    <property type="evidence" value="ECO:0007669"/>
    <property type="project" value="TreeGrafter"/>
</dbReference>
<organism evidence="6 7">
    <name type="scientific">Microlunatus parietis</name>
    <dbReference type="NCBI Taxonomy" id="682979"/>
    <lineage>
        <taxon>Bacteria</taxon>
        <taxon>Bacillati</taxon>
        <taxon>Actinomycetota</taxon>
        <taxon>Actinomycetes</taxon>
        <taxon>Propionibacteriales</taxon>
        <taxon>Propionibacteriaceae</taxon>
        <taxon>Microlunatus</taxon>
    </lineage>
</organism>
<evidence type="ECO:0000313" key="7">
    <source>
        <dbReference type="Proteomes" id="UP000569914"/>
    </source>
</evidence>
<dbReference type="RefSeq" id="WP_179757218.1">
    <property type="nucleotide sequence ID" value="NZ_JACCBU010000001.1"/>
</dbReference>
<dbReference type="SUPFAM" id="SSF53850">
    <property type="entry name" value="Periplasmic binding protein-like II"/>
    <property type="match status" value="1"/>
</dbReference>
<dbReference type="Pfam" id="PF03466">
    <property type="entry name" value="LysR_substrate"/>
    <property type="match status" value="1"/>
</dbReference>
<dbReference type="Proteomes" id="UP000569914">
    <property type="component" value="Unassembled WGS sequence"/>
</dbReference>
<comment type="similarity">
    <text evidence="1">Belongs to the LysR transcriptional regulatory family.</text>
</comment>
<dbReference type="AlphaFoldDB" id="A0A7Y9IDD2"/>
<evidence type="ECO:0000259" key="5">
    <source>
        <dbReference type="PROSITE" id="PS50931"/>
    </source>
</evidence>
<keyword evidence="4" id="KW-0804">Transcription</keyword>
<comment type="caution">
    <text evidence="6">The sequence shown here is derived from an EMBL/GenBank/DDBJ whole genome shotgun (WGS) entry which is preliminary data.</text>
</comment>
<dbReference type="InterPro" id="IPR036388">
    <property type="entry name" value="WH-like_DNA-bd_sf"/>
</dbReference>
<gene>
    <name evidence="6" type="ORF">BKA15_006038</name>
</gene>
<dbReference type="InterPro" id="IPR000847">
    <property type="entry name" value="LysR_HTH_N"/>
</dbReference>
<evidence type="ECO:0000256" key="3">
    <source>
        <dbReference type="ARBA" id="ARBA00023125"/>
    </source>
</evidence>
<dbReference type="PANTHER" id="PTHR30126:SF40">
    <property type="entry name" value="HTH-TYPE TRANSCRIPTIONAL REGULATOR GLTR"/>
    <property type="match status" value="1"/>
</dbReference>
<dbReference type="InterPro" id="IPR005119">
    <property type="entry name" value="LysR_subst-bd"/>
</dbReference>
<dbReference type="FunFam" id="1.10.10.10:FF:000001">
    <property type="entry name" value="LysR family transcriptional regulator"/>
    <property type="match status" value="1"/>
</dbReference>
<accession>A0A7Y9IDD2</accession>
<dbReference type="PRINTS" id="PR00039">
    <property type="entry name" value="HTHLYSR"/>
</dbReference>
<sequence length="302" mass="33301">MAVTLQQLEIFRAVARNLSFSVAAKEVYTSQPHVSNQIRKLEEHYRVPLFIRSRPGIALTEAGLALYERINIILSDIEEAEQVIQQFRGLQRGTVRLAATASAGNHVIPGIVADFQRRHPDIVVRMQVSNTEDVLGQVDRDEAELAITPRPPEWGELESESLYIENLVVLFPSSMTLPDPLTVQDFAGLPQVAREEGSLTWEIMRELLEDHDPRVVAQLGGTTAVNEAVAAGLGVSLVPETTAKAWLEAGSVQVRALQDARPVHHFFLVHSPQRYVTPATRALIEHLRAWAADGGPGLKPPS</sequence>
<dbReference type="InterPro" id="IPR036390">
    <property type="entry name" value="WH_DNA-bd_sf"/>
</dbReference>
<keyword evidence="2" id="KW-0805">Transcription regulation</keyword>
<keyword evidence="7" id="KW-1185">Reference proteome</keyword>
<name>A0A7Y9IDD2_9ACTN</name>
<evidence type="ECO:0000313" key="6">
    <source>
        <dbReference type="EMBL" id="NYE74709.1"/>
    </source>
</evidence>
<protein>
    <submittedName>
        <fullName evidence="6">DNA-binding transcriptional LysR family regulator</fullName>
    </submittedName>
</protein>
<dbReference type="PROSITE" id="PS50931">
    <property type="entry name" value="HTH_LYSR"/>
    <property type="match status" value="1"/>
</dbReference>